<protein>
    <submittedName>
        <fullName evidence="5">Dehydrogenase</fullName>
    </submittedName>
</protein>
<dbReference type="Pfam" id="PF01408">
    <property type="entry name" value="GFO_IDH_MocA"/>
    <property type="match status" value="1"/>
</dbReference>
<gene>
    <name evidence="5" type="ORF">QF035_001660</name>
</gene>
<evidence type="ECO:0000259" key="4">
    <source>
        <dbReference type="Pfam" id="PF22725"/>
    </source>
</evidence>
<dbReference type="PANTHER" id="PTHR22604:SF105">
    <property type="entry name" value="TRANS-1,2-DIHYDROBENZENE-1,2-DIOL DEHYDROGENASE"/>
    <property type="match status" value="1"/>
</dbReference>
<evidence type="ECO:0000256" key="1">
    <source>
        <dbReference type="ARBA" id="ARBA00010928"/>
    </source>
</evidence>
<comment type="similarity">
    <text evidence="1">Belongs to the Gfo/Idh/MocA family.</text>
</comment>
<evidence type="ECO:0000313" key="5">
    <source>
        <dbReference type="EMBL" id="MDQ1024078.1"/>
    </source>
</evidence>
<name>A0ABU0SKJ9_9ACTN</name>
<dbReference type="InterPro" id="IPR055170">
    <property type="entry name" value="GFO_IDH_MocA-like_dom"/>
</dbReference>
<dbReference type="Pfam" id="PF22725">
    <property type="entry name" value="GFO_IDH_MocA_C3"/>
    <property type="match status" value="1"/>
</dbReference>
<dbReference type="Gene3D" id="3.40.50.720">
    <property type="entry name" value="NAD(P)-binding Rossmann-like Domain"/>
    <property type="match status" value="1"/>
</dbReference>
<evidence type="ECO:0000259" key="3">
    <source>
        <dbReference type="Pfam" id="PF01408"/>
    </source>
</evidence>
<feature type="domain" description="GFO/IDH/MocA-like oxidoreductase" evidence="4">
    <location>
        <begin position="134"/>
        <end position="253"/>
    </location>
</feature>
<sequence length="339" mass="36664">MTEEPLRIGVLGAARIAELSIVGPARVTGHRLVAVAARDRSRAEEFASEHDVERVLDSYADVIADPEVEVVYNPLANGLHGPWNLAALAADKHVLTEKPSASSAEEAIKVRDAVAKAGTAFMEGFHYLFHPVTRRLHELLDSGELGELRHVETTMVMPAPEDTDVRWSFPLAGGALMDLGCYSLHAQRVLAPWAGGAPRLVAASGGERPGAPGVDEWLDADLEFPGGATGTARCHMAHHELQFSYRIVGSLGEATAVNFVQPHVDDRVLVRTATGERTEMLGRRSSYTYQLESFAAHLRRGTPLRLDADDALATMRLIDDCYQGAGFPPRPRTVLPAGV</sequence>
<proteinExistence type="inferred from homology"/>
<evidence type="ECO:0000313" key="6">
    <source>
        <dbReference type="Proteomes" id="UP001230328"/>
    </source>
</evidence>
<dbReference type="InterPro" id="IPR050984">
    <property type="entry name" value="Gfo/Idh/MocA_domain"/>
</dbReference>
<organism evidence="5 6">
    <name type="scientific">Streptomyces umbrinus</name>
    <dbReference type="NCBI Taxonomy" id="67370"/>
    <lineage>
        <taxon>Bacteria</taxon>
        <taxon>Bacillati</taxon>
        <taxon>Actinomycetota</taxon>
        <taxon>Actinomycetes</taxon>
        <taxon>Kitasatosporales</taxon>
        <taxon>Streptomycetaceae</taxon>
        <taxon>Streptomyces</taxon>
        <taxon>Streptomyces phaeochromogenes group</taxon>
    </lineage>
</organism>
<dbReference type="RefSeq" id="WP_307519282.1">
    <property type="nucleotide sequence ID" value="NZ_JAUSZI010000002.1"/>
</dbReference>
<feature type="domain" description="Gfo/Idh/MocA-like oxidoreductase N-terminal" evidence="3">
    <location>
        <begin position="6"/>
        <end position="125"/>
    </location>
</feature>
<dbReference type="InterPro" id="IPR036291">
    <property type="entry name" value="NAD(P)-bd_dom_sf"/>
</dbReference>
<dbReference type="Proteomes" id="UP001230328">
    <property type="component" value="Unassembled WGS sequence"/>
</dbReference>
<dbReference type="EMBL" id="JAUSZI010000002">
    <property type="protein sequence ID" value="MDQ1024078.1"/>
    <property type="molecule type" value="Genomic_DNA"/>
</dbReference>
<evidence type="ECO:0000256" key="2">
    <source>
        <dbReference type="ARBA" id="ARBA00023002"/>
    </source>
</evidence>
<dbReference type="Gene3D" id="3.30.360.10">
    <property type="entry name" value="Dihydrodipicolinate Reductase, domain 2"/>
    <property type="match status" value="1"/>
</dbReference>
<dbReference type="SUPFAM" id="SSF51735">
    <property type="entry name" value="NAD(P)-binding Rossmann-fold domains"/>
    <property type="match status" value="1"/>
</dbReference>
<dbReference type="PANTHER" id="PTHR22604">
    <property type="entry name" value="OXIDOREDUCTASES"/>
    <property type="match status" value="1"/>
</dbReference>
<reference evidence="5 6" key="1">
    <citation type="submission" date="2023-07" db="EMBL/GenBank/DDBJ databases">
        <title>Comparative genomics of wheat-associated soil bacteria to identify genetic determinants of phenazine resistance.</title>
        <authorList>
            <person name="Mouncey N."/>
        </authorList>
    </citation>
    <scope>NUCLEOTIDE SEQUENCE [LARGE SCALE GENOMIC DNA]</scope>
    <source>
        <strain evidence="5 6">V2I4</strain>
    </source>
</reference>
<comment type="caution">
    <text evidence="5">The sequence shown here is derived from an EMBL/GenBank/DDBJ whole genome shotgun (WGS) entry which is preliminary data.</text>
</comment>
<accession>A0ABU0SKJ9</accession>
<keyword evidence="2" id="KW-0560">Oxidoreductase</keyword>
<dbReference type="InterPro" id="IPR000683">
    <property type="entry name" value="Gfo/Idh/MocA-like_OxRdtase_N"/>
</dbReference>
<dbReference type="SUPFAM" id="SSF55347">
    <property type="entry name" value="Glyceraldehyde-3-phosphate dehydrogenase-like, C-terminal domain"/>
    <property type="match status" value="1"/>
</dbReference>
<keyword evidence="6" id="KW-1185">Reference proteome</keyword>